<dbReference type="PROSITE" id="PS50002">
    <property type="entry name" value="SH3"/>
    <property type="match status" value="1"/>
</dbReference>
<dbReference type="OrthoDB" id="5983572at2759"/>
<dbReference type="Proteomes" id="UP001162087">
    <property type="component" value="Chromosome 5"/>
</dbReference>
<dbReference type="Gene3D" id="2.30.30.40">
    <property type="entry name" value="SH3 Domains"/>
    <property type="match status" value="1"/>
</dbReference>
<name>A0AA35JHG4_SACK1</name>
<sequence>MSLSSKVRPTPRKPTRMAGDHSFKMKNFYADPFAISSISLAIVSWVIAIAGSISSASSSESFPRFTWWGIVYQFLIICSLVLFYCFDLIDHYRIFLTTSIAVAFVYNTNSATNLVYADGSNKAAASAGVILLSIINLIWILYYGGDNASPTNRWIDSFAVKGIRPSPLENSLHRARRRGNRNTTPYQNNVYNDNMRDSGYATQYDGYTQQQAHSNYVSSTALAGFENTQPNTSDAVNVHLNTLQQRINSAGNAKDANNNNNNNNNNNQTANTNIGNTFDTDFSNGNTETTMGDTLGLYSDIGDDNFTYKAKALYPYDADDDDAYEISFEQNEILQVSDIEGRWWKARKANGETGIIPSNYVQLIDSPEETHH</sequence>
<dbReference type="GO" id="GO:0007232">
    <property type="term" value="P:osmosensory signaling pathway via Sho1 osmosensor"/>
    <property type="evidence" value="ECO:0007669"/>
    <property type="project" value="UniProtKB-ARBA"/>
</dbReference>
<proteinExistence type="predicted"/>
<dbReference type="GO" id="GO:0005886">
    <property type="term" value="C:plasma membrane"/>
    <property type="evidence" value="ECO:0007669"/>
    <property type="project" value="UniProtKB-SubCell"/>
</dbReference>
<reference evidence="1" key="1">
    <citation type="submission" date="2022-10" db="EMBL/GenBank/DDBJ databases">
        <authorList>
            <person name="Byrne P K."/>
        </authorList>
    </citation>
    <scope>NUCLEOTIDE SEQUENCE</scope>
    <source>
        <strain evidence="1">IFO1802</strain>
    </source>
</reference>
<dbReference type="Pfam" id="PF00018">
    <property type="entry name" value="SH3_1"/>
    <property type="match status" value="1"/>
</dbReference>
<organism evidence="1 2">
    <name type="scientific">Saccharomyces kudriavzevii (strain ATCC MYA-4449 / AS 2.2408 / CBS 8840 / NBRC 1802 / NCYC 2889)</name>
    <name type="common">Yeast</name>
    <dbReference type="NCBI Taxonomy" id="226230"/>
    <lineage>
        <taxon>Eukaryota</taxon>
        <taxon>Fungi</taxon>
        <taxon>Dikarya</taxon>
        <taxon>Ascomycota</taxon>
        <taxon>Saccharomycotina</taxon>
        <taxon>Saccharomycetes</taxon>
        <taxon>Saccharomycetales</taxon>
        <taxon>Saccharomycetaceae</taxon>
        <taxon>Saccharomyces</taxon>
    </lineage>
</organism>
<dbReference type="InterPro" id="IPR001452">
    <property type="entry name" value="SH3_domain"/>
</dbReference>
<dbReference type="SMART" id="SM00326">
    <property type="entry name" value="SH3"/>
    <property type="match status" value="1"/>
</dbReference>
<dbReference type="GO" id="GO:0042995">
    <property type="term" value="C:cell projection"/>
    <property type="evidence" value="ECO:0007669"/>
    <property type="project" value="UniProtKB-SubCell"/>
</dbReference>
<dbReference type="CDD" id="cd11855">
    <property type="entry name" value="SH3_Sho1p"/>
    <property type="match status" value="1"/>
</dbReference>
<dbReference type="SUPFAM" id="SSF50044">
    <property type="entry name" value="SH3-domain"/>
    <property type="match status" value="1"/>
</dbReference>
<dbReference type="GO" id="GO:0005935">
    <property type="term" value="C:cellular bud neck"/>
    <property type="evidence" value="ECO:0007669"/>
    <property type="project" value="UniProtKB-SubCell"/>
</dbReference>
<accession>A0AA35JHG4</accession>
<dbReference type="InterPro" id="IPR035522">
    <property type="entry name" value="Sho1_SH3"/>
</dbReference>
<evidence type="ECO:0000313" key="1">
    <source>
        <dbReference type="EMBL" id="CAI4060524.1"/>
    </source>
</evidence>
<dbReference type="InterPro" id="IPR036028">
    <property type="entry name" value="SH3-like_dom_sf"/>
</dbReference>
<evidence type="ECO:0000313" key="2">
    <source>
        <dbReference type="Proteomes" id="UP001162087"/>
    </source>
</evidence>
<dbReference type="PANTHER" id="PTHR15735">
    <property type="entry name" value="FCH AND DOUBLE SH3 DOMAINS PROTEIN"/>
    <property type="match status" value="1"/>
</dbReference>
<protein>
    <submittedName>
        <fullName evidence="1">Uncharacterized protein</fullName>
    </submittedName>
</protein>
<keyword evidence="2" id="KW-1185">Reference proteome</keyword>
<dbReference type="PANTHER" id="PTHR15735:SF20">
    <property type="entry name" value="HIGH OSMOLARITY SIGNALING PROTEIN SHO1"/>
    <property type="match status" value="1"/>
</dbReference>
<dbReference type="PRINTS" id="PR00452">
    <property type="entry name" value="SH3DOMAIN"/>
</dbReference>
<dbReference type="GO" id="GO:0030833">
    <property type="term" value="P:regulation of actin filament polymerization"/>
    <property type="evidence" value="ECO:0007669"/>
    <property type="project" value="TreeGrafter"/>
</dbReference>
<gene>
    <name evidence="1" type="primary">SKDI05G2080</name>
    <name evidence="1" type="ORF">SKDI_05G2080</name>
</gene>
<dbReference type="EMBL" id="OX365900">
    <property type="protein sequence ID" value="CAI4060524.1"/>
    <property type="molecule type" value="Genomic_DNA"/>
</dbReference>